<protein>
    <recommendedName>
        <fullName evidence="1">non-specific serine/threonine protein kinase</fullName>
        <ecNumber evidence="1">2.7.11.1</ecNumber>
    </recommendedName>
</protein>
<feature type="domain" description="Protein kinase" evidence="9">
    <location>
        <begin position="101"/>
        <end position="368"/>
    </location>
</feature>
<dbReference type="PROSITE" id="PS50011">
    <property type="entry name" value="PROTEIN_KINASE_DOM"/>
    <property type="match status" value="1"/>
</dbReference>
<dbReference type="EMBL" id="FNIX01000018">
    <property type="protein sequence ID" value="SDP88835.1"/>
    <property type="molecule type" value="Genomic_DNA"/>
</dbReference>
<reference evidence="11" key="1">
    <citation type="submission" date="2016-10" db="EMBL/GenBank/DDBJ databases">
        <authorList>
            <person name="Varghese N."/>
            <person name="Submissions S."/>
        </authorList>
    </citation>
    <scope>NUCLEOTIDE SEQUENCE [LARGE SCALE GENOMIC DNA]</scope>
    <source>
        <strain evidence="11">CGMCC 4.6609</strain>
    </source>
</reference>
<dbReference type="CDD" id="cd14014">
    <property type="entry name" value="STKc_PknB_like"/>
    <property type="match status" value="1"/>
</dbReference>
<name>A0A1H0WED8_9PSEU</name>
<sequence>MRWIVHLKVDGVRQVHLAPRTVVAGRDPSCALRIEDVNASRRHCRFTIAPPAVRVHDLGSRHGTHVNGVPVDEHDLADGDEVRIGSTIVRIAVTPAEFAGYTLEKELGRGAQGTVFLARHDNSGPAAVKVLHDMTPQAAALLIREVTAMRALRHPNIVPLLDAGTEPAPFLVSSYCDGGSIEELGEQPVAQAVRIIRDVLTGLAHAHSADVPGVRLADGTTRSARGIVHRDVKPQNILLHGGVARLADFGLAKAFDPAGLSEHTRTGEVGGSLGFMPRAQILNYRYAPPSVDVWACAATLYWMLTGTTPRDFPAGADAVAVVLREPAVPIRAREPDLPARLAAAVDEVLTENGPVSAERFRDMLIDTG</sequence>
<evidence type="ECO:0000256" key="4">
    <source>
        <dbReference type="ARBA" id="ARBA00022679"/>
    </source>
</evidence>
<dbReference type="InterPro" id="IPR008984">
    <property type="entry name" value="SMAD_FHA_dom_sf"/>
</dbReference>
<dbReference type="PANTHER" id="PTHR43289:SF6">
    <property type="entry name" value="SERINE_THREONINE-PROTEIN KINASE NEKL-3"/>
    <property type="match status" value="1"/>
</dbReference>
<dbReference type="InterPro" id="IPR000253">
    <property type="entry name" value="FHA_dom"/>
</dbReference>
<evidence type="ECO:0000256" key="5">
    <source>
        <dbReference type="ARBA" id="ARBA00022741"/>
    </source>
</evidence>
<keyword evidence="4" id="KW-0808">Transferase</keyword>
<dbReference type="PROSITE" id="PS00108">
    <property type="entry name" value="PROTEIN_KINASE_ST"/>
    <property type="match status" value="1"/>
</dbReference>
<dbReference type="GO" id="GO:0004674">
    <property type="term" value="F:protein serine/threonine kinase activity"/>
    <property type="evidence" value="ECO:0007669"/>
    <property type="project" value="UniProtKB-KW"/>
</dbReference>
<dbReference type="STRING" id="641025.SAMN05421507_118149"/>
<evidence type="ECO:0000256" key="7">
    <source>
        <dbReference type="ARBA" id="ARBA00022840"/>
    </source>
</evidence>
<proteinExistence type="predicted"/>
<dbReference type="Gene3D" id="1.10.510.10">
    <property type="entry name" value="Transferase(Phosphotransferase) domain 1"/>
    <property type="match status" value="1"/>
</dbReference>
<evidence type="ECO:0000256" key="2">
    <source>
        <dbReference type="ARBA" id="ARBA00022527"/>
    </source>
</evidence>
<evidence type="ECO:0000313" key="10">
    <source>
        <dbReference type="EMBL" id="SDP88835.1"/>
    </source>
</evidence>
<keyword evidence="5" id="KW-0547">Nucleotide-binding</keyword>
<dbReference type="InterPro" id="IPR011009">
    <property type="entry name" value="Kinase-like_dom_sf"/>
</dbReference>
<dbReference type="PANTHER" id="PTHR43289">
    <property type="entry name" value="MITOGEN-ACTIVATED PROTEIN KINASE KINASE KINASE 20-RELATED"/>
    <property type="match status" value="1"/>
</dbReference>
<dbReference type="InterPro" id="IPR000719">
    <property type="entry name" value="Prot_kinase_dom"/>
</dbReference>
<dbReference type="Pfam" id="PF00498">
    <property type="entry name" value="FHA"/>
    <property type="match status" value="1"/>
</dbReference>
<dbReference type="SUPFAM" id="SSF56112">
    <property type="entry name" value="Protein kinase-like (PK-like)"/>
    <property type="match status" value="1"/>
</dbReference>
<gene>
    <name evidence="10" type="ORF">SAMN05421507_118149</name>
</gene>
<dbReference type="CDD" id="cd00060">
    <property type="entry name" value="FHA"/>
    <property type="match status" value="1"/>
</dbReference>
<dbReference type="InterPro" id="IPR008271">
    <property type="entry name" value="Ser/Thr_kinase_AS"/>
</dbReference>
<keyword evidence="6 10" id="KW-0418">Kinase</keyword>
<dbReference type="EC" id="2.7.11.1" evidence="1"/>
<dbReference type="OrthoDB" id="9762169at2"/>
<evidence type="ECO:0000256" key="6">
    <source>
        <dbReference type="ARBA" id="ARBA00022777"/>
    </source>
</evidence>
<dbReference type="Proteomes" id="UP000199691">
    <property type="component" value="Unassembled WGS sequence"/>
</dbReference>
<dbReference type="GO" id="GO:0005524">
    <property type="term" value="F:ATP binding"/>
    <property type="evidence" value="ECO:0007669"/>
    <property type="project" value="UniProtKB-KW"/>
</dbReference>
<dbReference type="Pfam" id="PF00069">
    <property type="entry name" value="Pkinase"/>
    <property type="match status" value="1"/>
</dbReference>
<evidence type="ECO:0000259" key="9">
    <source>
        <dbReference type="PROSITE" id="PS50011"/>
    </source>
</evidence>
<evidence type="ECO:0000313" key="11">
    <source>
        <dbReference type="Proteomes" id="UP000199691"/>
    </source>
</evidence>
<dbReference type="SMART" id="SM00240">
    <property type="entry name" value="FHA"/>
    <property type="match status" value="1"/>
</dbReference>
<keyword evidence="3" id="KW-0597">Phosphoprotein</keyword>
<organism evidence="10 11">
    <name type="scientific">Lentzea jiangxiensis</name>
    <dbReference type="NCBI Taxonomy" id="641025"/>
    <lineage>
        <taxon>Bacteria</taxon>
        <taxon>Bacillati</taxon>
        <taxon>Actinomycetota</taxon>
        <taxon>Actinomycetes</taxon>
        <taxon>Pseudonocardiales</taxon>
        <taxon>Pseudonocardiaceae</taxon>
        <taxon>Lentzea</taxon>
    </lineage>
</organism>
<dbReference type="SUPFAM" id="SSF49879">
    <property type="entry name" value="SMAD/FHA domain"/>
    <property type="match status" value="1"/>
</dbReference>
<dbReference type="PROSITE" id="PS50006">
    <property type="entry name" value="FHA_DOMAIN"/>
    <property type="match status" value="1"/>
</dbReference>
<feature type="domain" description="FHA" evidence="8">
    <location>
        <begin position="22"/>
        <end position="71"/>
    </location>
</feature>
<dbReference type="Gene3D" id="2.60.200.20">
    <property type="match status" value="1"/>
</dbReference>
<evidence type="ECO:0000259" key="8">
    <source>
        <dbReference type="PROSITE" id="PS50006"/>
    </source>
</evidence>
<dbReference type="SMART" id="SM00220">
    <property type="entry name" value="S_TKc"/>
    <property type="match status" value="1"/>
</dbReference>
<evidence type="ECO:0000256" key="1">
    <source>
        <dbReference type="ARBA" id="ARBA00012513"/>
    </source>
</evidence>
<keyword evidence="7" id="KW-0067">ATP-binding</keyword>
<keyword evidence="11" id="KW-1185">Reference proteome</keyword>
<evidence type="ECO:0000256" key="3">
    <source>
        <dbReference type="ARBA" id="ARBA00022553"/>
    </source>
</evidence>
<dbReference type="AlphaFoldDB" id="A0A1H0WED8"/>
<accession>A0A1H0WED8</accession>
<keyword evidence="2 10" id="KW-0723">Serine/threonine-protein kinase</keyword>